<comment type="caution">
    <text evidence="1">The sequence shown here is derived from an EMBL/GenBank/DDBJ whole genome shotgun (WGS) entry which is preliminary data.</text>
</comment>
<protein>
    <recommendedName>
        <fullName evidence="3">Pentatricopeptide repeat domain-containing protein</fullName>
    </recommendedName>
</protein>
<evidence type="ECO:0000313" key="2">
    <source>
        <dbReference type="Proteomes" id="UP000565441"/>
    </source>
</evidence>
<evidence type="ECO:0000313" key="1">
    <source>
        <dbReference type="EMBL" id="KAF5381310.1"/>
    </source>
</evidence>
<reference evidence="1 2" key="1">
    <citation type="journal article" date="2020" name="ISME J.">
        <title>Uncovering the hidden diversity of litter-decomposition mechanisms in mushroom-forming fungi.</title>
        <authorList>
            <person name="Floudas D."/>
            <person name="Bentzer J."/>
            <person name="Ahren D."/>
            <person name="Johansson T."/>
            <person name="Persson P."/>
            <person name="Tunlid A."/>
        </authorList>
    </citation>
    <scope>NUCLEOTIDE SEQUENCE [LARGE SCALE GENOMIC DNA]</scope>
    <source>
        <strain evidence="1 2">CBS 661.87</strain>
    </source>
</reference>
<evidence type="ECO:0008006" key="3">
    <source>
        <dbReference type="Google" id="ProtNLM"/>
    </source>
</evidence>
<keyword evidence="2" id="KW-1185">Reference proteome</keyword>
<sequence>MYHLVSGTSTTHWLYNDPSPVYDSLELSNESLLNYVKDGKFGAAERLRLQLVEHGIEIRPHPAYEQAAIANLAWSDMEQCVNNFTNWFSLIPEYDKNNPPIYPGPFKDTRHVLMHAGSPSARLPLILRFGVISASKGYLQPMFHEILPILIRFASAEVGANWLHEMERAVVQYQSTANPREAAETARRYRAYGVEICCEAGWLDYAMSIVQLERDFTLPTRTYKLLIKLLQDAGRSDDIETIQNFFNFDASQSRSVGLGVFIPPPFRLGPLRPPGNHLAVSDEAPQALPFTASMEHQPPRIYTLAVQDAFKRNITRRNVAIQLRFFKRWLSNKSCPDSVQIIRFLSDYRIVGGSQRIITWLRHRALSASPYCGMAWMKAELRYHNVERNYTEILRLYRTYLDTASTSTLPGIFPSILTRLAKQHRLPTAPSPAARARARALPKPALRDRWLVLKPMIRLATGLPRPLATLQALYASYRTATAGVETFNREANEVLAAFVVAFGECASPDDAVRVLKDTGETPYLRQVETLAGVLARAGRVEEAMGLLRRIERGAEGRGRGGGEGMRVKGYDGKVSVAVPRLTTYGRVIEGFAEAGLLEPALEVERMMKRRFKYGYGLNRKLDEAMRGLWALEMDQALKQVR</sequence>
<dbReference type="Pfam" id="PF01535">
    <property type="entry name" value="PPR"/>
    <property type="match status" value="2"/>
</dbReference>
<gene>
    <name evidence="1" type="ORF">D9615_008382</name>
</gene>
<dbReference type="Gene3D" id="1.25.40.10">
    <property type="entry name" value="Tetratricopeptide repeat domain"/>
    <property type="match status" value="1"/>
</dbReference>
<name>A0A8H5HDQ5_9AGAR</name>
<dbReference type="Proteomes" id="UP000565441">
    <property type="component" value="Unassembled WGS sequence"/>
</dbReference>
<dbReference type="AlphaFoldDB" id="A0A8H5HDQ5"/>
<accession>A0A8H5HDQ5</accession>
<dbReference type="EMBL" id="JAACJP010000011">
    <property type="protein sequence ID" value="KAF5381310.1"/>
    <property type="molecule type" value="Genomic_DNA"/>
</dbReference>
<dbReference type="OrthoDB" id="185373at2759"/>
<dbReference type="InterPro" id="IPR011990">
    <property type="entry name" value="TPR-like_helical_dom_sf"/>
</dbReference>
<proteinExistence type="predicted"/>
<organism evidence="1 2">
    <name type="scientific">Tricholomella constricta</name>
    <dbReference type="NCBI Taxonomy" id="117010"/>
    <lineage>
        <taxon>Eukaryota</taxon>
        <taxon>Fungi</taxon>
        <taxon>Dikarya</taxon>
        <taxon>Basidiomycota</taxon>
        <taxon>Agaricomycotina</taxon>
        <taxon>Agaricomycetes</taxon>
        <taxon>Agaricomycetidae</taxon>
        <taxon>Agaricales</taxon>
        <taxon>Tricholomatineae</taxon>
        <taxon>Lyophyllaceae</taxon>
        <taxon>Tricholomella</taxon>
    </lineage>
</organism>
<dbReference type="InterPro" id="IPR002885">
    <property type="entry name" value="PPR_rpt"/>
</dbReference>